<feature type="transmembrane region" description="Helical" evidence="6">
    <location>
        <begin position="242"/>
        <end position="262"/>
    </location>
</feature>
<dbReference type="GO" id="GO:0016020">
    <property type="term" value="C:membrane"/>
    <property type="evidence" value="ECO:0007669"/>
    <property type="project" value="UniProtKB-SubCell"/>
</dbReference>
<keyword evidence="9" id="KW-1185">Reference proteome</keyword>
<dbReference type="GO" id="GO:0055088">
    <property type="term" value="P:lipid homeostasis"/>
    <property type="evidence" value="ECO:0007669"/>
    <property type="project" value="TreeGrafter"/>
</dbReference>
<name>A0A8H6FGI0_9LECA</name>
<protein>
    <recommendedName>
        <fullName evidence="7">TLC domain-containing protein</fullName>
    </recommendedName>
</protein>
<reference evidence="8 9" key="1">
    <citation type="journal article" date="2020" name="Genomics">
        <title>Complete, high-quality genomes from long-read metagenomic sequencing of two wolf lichen thalli reveals enigmatic genome architecture.</title>
        <authorList>
            <person name="McKenzie S.K."/>
            <person name="Walston R.F."/>
            <person name="Allen J.L."/>
        </authorList>
    </citation>
    <scope>NUCLEOTIDE SEQUENCE [LARGE SCALE GENOMIC DNA]</scope>
    <source>
        <strain evidence="8">WasteWater1</strain>
    </source>
</reference>
<accession>A0A8H6FGI0</accession>
<dbReference type="Pfam" id="PF03798">
    <property type="entry name" value="TRAM_LAG1_CLN8"/>
    <property type="match status" value="1"/>
</dbReference>
<dbReference type="PANTHER" id="PTHR13439:SF0">
    <property type="entry name" value="TOPOISOMERASE I DAMAGE AFFECTED PROTEIN 4"/>
    <property type="match status" value="1"/>
</dbReference>
<evidence type="ECO:0000313" key="9">
    <source>
        <dbReference type="Proteomes" id="UP000593566"/>
    </source>
</evidence>
<comment type="subcellular location">
    <subcellularLocation>
        <location evidence="1">Membrane</location>
        <topology evidence="1">Multi-pass membrane protein</topology>
    </subcellularLocation>
</comment>
<proteinExistence type="predicted"/>
<sequence length="287" mass="31944">MRDPIPAPRSLIQFTNPLARTLSLRTLPLHAHEILPAFTIYAFLDGYLAPLASRRLCPETYPGLDPRTRVNWNARVVSLLQSCCVSAAALAVIYSDRERWAMGPRERVWGYTGASGMVQGFAAGYFLWDVATSAANLDVHGPGALMHAGSALAVSLLGFRPFCNYYGLNFILYELSTPFLNVHWFMDKLGMTGSTAQLVNGIALVTTFGASRLVWGTYQSVRMYQDIWTAFETPGGLPVPPWLAVAYVVSNTTLSVLNFYWFGRMITTLRKRFEKPSKEDGEIDTKK</sequence>
<evidence type="ECO:0000259" key="7">
    <source>
        <dbReference type="PROSITE" id="PS50922"/>
    </source>
</evidence>
<dbReference type="AlphaFoldDB" id="A0A8H6FGI0"/>
<evidence type="ECO:0000256" key="6">
    <source>
        <dbReference type="SAM" id="Phobius"/>
    </source>
</evidence>
<evidence type="ECO:0000256" key="4">
    <source>
        <dbReference type="ARBA" id="ARBA00023136"/>
    </source>
</evidence>
<dbReference type="InterPro" id="IPR050846">
    <property type="entry name" value="TLCD"/>
</dbReference>
<dbReference type="GO" id="GO:0005783">
    <property type="term" value="C:endoplasmic reticulum"/>
    <property type="evidence" value="ECO:0007669"/>
    <property type="project" value="TreeGrafter"/>
</dbReference>
<feature type="transmembrane region" description="Helical" evidence="6">
    <location>
        <begin position="198"/>
        <end position="218"/>
    </location>
</feature>
<evidence type="ECO:0000256" key="1">
    <source>
        <dbReference type="ARBA" id="ARBA00004141"/>
    </source>
</evidence>
<organism evidence="8 9">
    <name type="scientific">Letharia lupina</name>
    <dbReference type="NCBI Taxonomy" id="560253"/>
    <lineage>
        <taxon>Eukaryota</taxon>
        <taxon>Fungi</taxon>
        <taxon>Dikarya</taxon>
        <taxon>Ascomycota</taxon>
        <taxon>Pezizomycotina</taxon>
        <taxon>Lecanoromycetes</taxon>
        <taxon>OSLEUM clade</taxon>
        <taxon>Lecanoromycetidae</taxon>
        <taxon>Lecanorales</taxon>
        <taxon>Lecanorineae</taxon>
        <taxon>Parmeliaceae</taxon>
        <taxon>Letharia</taxon>
    </lineage>
</organism>
<dbReference type="InterPro" id="IPR006634">
    <property type="entry name" value="TLC-dom"/>
</dbReference>
<gene>
    <name evidence="8" type="ORF">HO133_008440</name>
</gene>
<comment type="caution">
    <text evidence="8">The sequence shown here is derived from an EMBL/GenBank/DDBJ whole genome shotgun (WGS) entry which is preliminary data.</text>
</comment>
<evidence type="ECO:0000256" key="3">
    <source>
        <dbReference type="ARBA" id="ARBA00022989"/>
    </source>
</evidence>
<dbReference type="SMART" id="SM00724">
    <property type="entry name" value="TLC"/>
    <property type="match status" value="1"/>
</dbReference>
<dbReference type="PROSITE" id="PS50922">
    <property type="entry name" value="TLC"/>
    <property type="match status" value="1"/>
</dbReference>
<dbReference type="RefSeq" id="XP_037155307.1">
    <property type="nucleotide sequence ID" value="XM_037299306.1"/>
</dbReference>
<evidence type="ECO:0000313" key="8">
    <source>
        <dbReference type="EMBL" id="KAF6226999.1"/>
    </source>
</evidence>
<feature type="transmembrane region" description="Helical" evidence="6">
    <location>
        <begin position="108"/>
        <end position="128"/>
    </location>
</feature>
<keyword evidence="4 5" id="KW-0472">Membrane</keyword>
<dbReference type="Proteomes" id="UP000593566">
    <property type="component" value="Unassembled WGS sequence"/>
</dbReference>
<keyword evidence="2 5" id="KW-0812">Transmembrane</keyword>
<dbReference type="PANTHER" id="PTHR13439">
    <property type="entry name" value="CT120 PROTEIN"/>
    <property type="match status" value="1"/>
</dbReference>
<evidence type="ECO:0000256" key="2">
    <source>
        <dbReference type="ARBA" id="ARBA00022692"/>
    </source>
</evidence>
<keyword evidence="3 6" id="KW-1133">Transmembrane helix</keyword>
<dbReference type="EMBL" id="JACCJB010000005">
    <property type="protein sequence ID" value="KAF6226999.1"/>
    <property type="molecule type" value="Genomic_DNA"/>
</dbReference>
<evidence type="ECO:0000256" key="5">
    <source>
        <dbReference type="PROSITE-ProRule" id="PRU00205"/>
    </source>
</evidence>
<feature type="domain" description="TLC" evidence="7">
    <location>
        <begin position="67"/>
        <end position="274"/>
    </location>
</feature>
<dbReference type="GeneID" id="59336836"/>